<feature type="signal peptide" evidence="1">
    <location>
        <begin position="1"/>
        <end position="27"/>
    </location>
</feature>
<evidence type="ECO:0000313" key="2">
    <source>
        <dbReference type="EMBL" id="EGV16128.1"/>
    </source>
</evidence>
<dbReference type="STRING" id="768671.ThimaDRAFT_4622"/>
<evidence type="ECO:0000256" key="1">
    <source>
        <dbReference type="SAM" id="SignalP"/>
    </source>
</evidence>
<dbReference type="Pfam" id="PF11376">
    <property type="entry name" value="DUF3179"/>
    <property type="match status" value="1"/>
</dbReference>
<evidence type="ECO:0008006" key="4">
    <source>
        <dbReference type="Google" id="ProtNLM"/>
    </source>
</evidence>
<evidence type="ECO:0000313" key="3">
    <source>
        <dbReference type="Proteomes" id="UP000005459"/>
    </source>
</evidence>
<gene>
    <name evidence="2" type="ORF">ThimaDRAFT_4622</name>
</gene>
<proteinExistence type="predicted"/>
<dbReference type="AlphaFoldDB" id="F9UI69"/>
<accession>F9UI69</accession>
<dbReference type="InterPro" id="IPR021516">
    <property type="entry name" value="DUF3179"/>
</dbReference>
<keyword evidence="1" id="KW-0732">Signal</keyword>
<keyword evidence="3" id="KW-1185">Reference proteome</keyword>
<dbReference type="eggNOG" id="COG2128">
    <property type="taxonomic scope" value="Bacteria"/>
</dbReference>
<dbReference type="Proteomes" id="UP000005459">
    <property type="component" value="Unassembled WGS sequence"/>
</dbReference>
<feature type="chain" id="PRO_5003394212" description="DUF3179 domain-containing protein" evidence="1">
    <location>
        <begin position="28"/>
        <end position="461"/>
    </location>
</feature>
<dbReference type="EMBL" id="AFWV01000022">
    <property type="protein sequence ID" value="EGV16128.1"/>
    <property type="molecule type" value="Genomic_DNA"/>
</dbReference>
<organism evidence="2 3">
    <name type="scientific">Thiocapsa marina 5811</name>
    <dbReference type="NCBI Taxonomy" id="768671"/>
    <lineage>
        <taxon>Bacteria</taxon>
        <taxon>Pseudomonadati</taxon>
        <taxon>Pseudomonadota</taxon>
        <taxon>Gammaproteobacteria</taxon>
        <taxon>Chromatiales</taxon>
        <taxon>Chromatiaceae</taxon>
        <taxon>Thiocapsa</taxon>
    </lineage>
</organism>
<protein>
    <recommendedName>
        <fullName evidence="4">DUF3179 domain-containing protein</fullName>
    </recommendedName>
</protein>
<reference evidence="2 3" key="1">
    <citation type="submission" date="2011-06" db="EMBL/GenBank/DDBJ databases">
        <title>The draft genome of Thiocapsa marina 5811.</title>
        <authorList>
            <consortium name="US DOE Joint Genome Institute (JGI-PGF)"/>
            <person name="Lucas S."/>
            <person name="Han J."/>
            <person name="Cheng J.-F."/>
            <person name="Goodwin L."/>
            <person name="Pitluck S."/>
            <person name="Peters L."/>
            <person name="Land M.L."/>
            <person name="Hauser L."/>
            <person name="Vogl K."/>
            <person name="Liu Z."/>
            <person name="Imhoff J."/>
            <person name="Thiel V."/>
            <person name="Frigaard N.-U."/>
            <person name="Bryant D."/>
            <person name="Woyke T.J."/>
        </authorList>
    </citation>
    <scope>NUCLEOTIDE SEQUENCE [LARGE SCALE GENOMIC DNA]</scope>
    <source>
        <strain evidence="2 3">5811</strain>
    </source>
</reference>
<name>F9UI69_9GAMM</name>
<sequence length="461" mass="51664">MRQDPMRNPLVLALTAPLLAASLLLTAAQVRPAPDAGAGHLPLTVFYDLMADDRTAGAALDRIDAGWRDGYAGMLLDLVYFVVSDPIEDRMTRLLEQASGITYRGDYDPFYRWLWTAKPAEHPDYADFKAQLYADIDPRFRAYFDGDPGRTIRLDEVLWGGVRRDGIPPLVNPGMIPARDAGYLDDDNTVFGVYLNGEARAYPKRILAWHELVRDRVGGREIAGVYCTLCGAMIVYDPEVRGTRHVLGTSGFLYRSNKLMYDQATESLWSTFTGEPVVGPLVDKGIELRTLPVVTASWKEWRARHPDTLALSLDTGRDRDYSEGAAYRDYFATDRLMFTVPGIDRRLPNKAEVLALRYGGEPLAISAEYLERRPVHHDRTGGTGFVVLTDASGANRVYESNGVRFTAWDGATRAFDTEGDGWAVSESTLTHSDGRRLERLTAHRAFWFGWQAQFPETRLVK</sequence>